<proteinExistence type="predicted"/>
<dbReference type="InterPro" id="IPR011993">
    <property type="entry name" value="PH-like_dom_sf"/>
</dbReference>
<comment type="caution">
    <text evidence="3">The sequence shown here is derived from an EMBL/GenBank/DDBJ whole genome shotgun (WGS) entry which is preliminary data.</text>
</comment>
<reference evidence="3 4" key="1">
    <citation type="journal article" date="2021" name="Sci. Rep.">
        <title>The genome of the diatom Chaetoceros tenuissimus carries an ancient integrated fragment of an extant virus.</title>
        <authorList>
            <person name="Hongo Y."/>
            <person name="Kimura K."/>
            <person name="Takaki Y."/>
            <person name="Yoshida Y."/>
            <person name="Baba S."/>
            <person name="Kobayashi G."/>
            <person name="Nagasaki K."/>
            <person name="Hano T."/>
            <person name="Tomaru Y."/>
        </authorList>
    </citation>
    <scope>NUCLEOTIDE SEQUENCE [LARGE SCALE GENOMIC DNA]</scope>
    <source>
        <strain evidence="3 4">NIES-3715</strain>
    </source>
</reference>
<keyword evidence="2" id="KW-0812">Transmembrane</keyword>
<evidence type="ECO:0000256" key="2">
    <source>
        <dbReference type="SAM" id="Phobius"/>
    </source>
</evidence>
<sequence length="371" mass="41073">MANQQNQNQNQQQYYSQASSDAEVTDDGFLSDIHTRSTVRVGPLGIDPLHYTQFIIACLAFWVMYLLVPRGYRKTICGSYPKRYAWSSRTKRKRRQRQQGLPFRNGQNGSIINSASSVVSMSTVESSSTMNTNHRELAATGIGTAPDLLSVNTNNLYKGSTGTTPRHLQQPLQGRRPQSLPEEEEVVDFASPNSATYMNSNTPFSAGAASAFNDEIAISTTMQQLRDTGIQIIAHGSKGKPKKVRLSLTEVAIEWKTESKKKNKVSKTHQVPLTHIMYVDVGKATTALRRVENASIPDNLCLSLLTKEGSLDLQASTALERDALVNCFSLVLDEIHAQNWRDVYRAPSSDMPSSFDDYDGNFGARAGQMEV</sequence>
<feature type="transmembrane region" description="Helical" evidence="2">
    <location>
        <begin position="49"/>
        <end position="68"/>
    </location>
</feature>
<dbReference type="Gene3D" id="2.30.29.30">
    <property type="entry name" value="Pleckstrin-homology domain (PH domain)/Phosphotyrosine-binding domain (PTB)"/>
    <property type="match status" value="1"/>
</dbReference>
<evidence type="ECO:0000256" key="1">
    <source>
        <dbReference type="SAM" id="MobiDB-lite"/>
    </source>
</evidence>
<accession>A0AAD3D8H2</accession>
<dbReference type="Proteomes" id="UP001054902">
    <property type="component" value="Unassembled WGS sequence"/>
</dbReference>
<name>A0AAD3D8H2_9STRA</name>
<evidence type="ECO:0000313" key="3">
    <source>
        <dbReference type="EMBL" id="GFH59816.1"/>
    </source>
</evidence>
<dbReference type="AlphaFoldDB" id="A0AAD3D8H2"/>
<keyword evidence="2" id="KW-1133">Transmembrane helix</keyword>
<organism evidence="3 4">
    <name type="scientific">Chaetoceros tenuissimus</name>
    <dbReference type="NCBI Taxonomy" id="426638"/>
    <lineage>
        <taxon>Eukaryota</taxon>
        <taxon>Sar</taxon>
        <taxon>Stramenopiles</taxon>
        <taxon>Ochrophyta</taxon>
        <taxon>Bacillariophyta</taxon>
        <taxon>Coscinodiscophyceae</taxon>
        <taxon>Chaetocerotophycidae</taxon>
        <taxon>Chaetocerotales</taxon>
        <taxon>Chaetocerotaceae</taxon>
        <taxon>Chaetoceros</taxon>
    </lineage>
</organism>
<evidence type="ECO:0000313" key="4">
    <source>
        <dbReference type="Proteomes" id="UP001054902"/>
    </source>
</evidence>
<gene>
    <name evidence="3" type="ORF">CTEN210_16292</name>
</gene>
<feature type="compositionally biased region" description="Polar residues" evidence="1">
    <location>
        <begin position="153"/>
        <end position="172"/>
    </location>
</feature>
<feature type="region of interest" description="Disordered" evidence="1">
    <location>
        <begin position="87"/>
        <end position="109"/>
    </location>
</feature>
<keyword evidence="2" id="KW-0472">Membrane</keyword>
<feature type="region of interest" description="Disordered" evidence="1">
    <location>
        <begin position="153"/>
        <end position="180"/>
    </location>
</feature>
<dbReference type="EMBL" id="BLLK01000069">
    <property type="protein sequence ID" value="GFH59816.1"/>
    <property type="molecule type" value="Genomic_DNA"/>
</dbReference>
<keyword evidence="4" id="KW-1185">Reference proteome</keyword>
<dbReference type="SUPFAM" id="SSF50729">
    <property type="entry name" value="PH domain-like"/>
    <property type="match status" value="1"/>
</dbReference>
<protein>
    <submittedName>
        <fullName evidence="3">Uncharacterized protein</fullName>
    </submittedName>
</protein>